<evidence type="ECO:0000313" key="2">
    <source>
        <dbReference type="EMBL" id="EPH40854.1"/>
    </source>
</evidence>
<dbReference type="EMBL" id="AOPZ01000361">
    <property type="protein sequence ID" value="EPH40854.1"/>
    <property type="molecule type" value="Genomic_DNA"/>
</dbReference>
<reference evidence="2 3" key="1">
    <citation type="submission" date="2013-02" db="EMBL/GenBank/DDBJ databases">
        <title>Draft Genome Sequence of Streptomyces aurantiacus, Which Produces Setomimycin.</title>
        <authorList>
            <person name="Gruening B.A."/>
            <person name="Praeg A."/>
            <person name="Erxleben A."/>
            <person name="Guenther S."/>
            <person name="Mueller M."/>
        </authorList>
    </citation>
    <scope>NUCLEOTIDE SEQUENCE [LARGE SCALE GENOMIC DNA]</scope>
    <source>
        <strain evidence="2 3">JA 4570</strain>
    </source>
</reference>
<organism evidence="2 3">
    <name type="scientific">Streptomyces aurantiacus JA 4570</name>
    <dbReference type="NCBI Taxonomy" id="1286094"/>
    <lineage>
        <taxon>Bacteria</taxon>
        <taxon>Bacillati</taxon>
        <taxon>Actinomycetota</taxon>
        <taxon>Actinomycetes</taxon>
        <taxon>Kitasatosporales</taxon>
        <taxon>Streptomycetaceae</taxon>
        <taxon>Streptomyces</taxon>
        <taxon>Streptomyces aurantiacus group</taxon>
    </lineage>
</organism>
<keyword evidence="3" id="KW-1185">Reference proteome</keyword>
<accession>S3ZDX9</accession>
<dbReference type="Proteomes" id="UP000014629">
    <property type="component" value="Unassembled WGS sequence"/>
</dbReference>
<feature type="region of interest" description="Disordered" evidence="1">
    <location>
        <begin position="33"/>
        <end position="65"/>
    </location>
</feature>
<sequence length="106" mass="10943">MSRRLIAHVHVDGIAYGPDDEVPAAVARRIGAHAWTSGEDAGGPPGDPEADGGAEPPPRSGRGSGIEAWRAFAEQHDVEVAADASREDIIAAAESAGVVEPEQPKE</sequence>
<evidence type="ECO:0000313" key="3">
    <source>
        <dbReference type="Proteomes" id="UP000014629"/>
    </source>
</evidence>
<dbReference type="AlphaFoldDB" id="S3ZDX9"/>
<protein>
    <submittedName>
        <fullName evidence="2">Uncharacterized protein</fullName>
    </submittedName>
</protein>
<evidence type="ECO:0000256" key="1">
    <source>
        <dbReference type="SAM" id="MobiDB-lite"/>
    </source>
</evidence>
<dbReference type="RefSeq" id="WP_016644190.1">
    <property type="nucleotide sequence ID" value="NZ_AOPZ01000361.1"/>
</dbReference>
<name>S3ZDX9_9ACTN</name>
<dbReference type="PATRIC" id="fig|1286094.4.peg.5997"/>
<proteinExistence type="predicted"/>
<gene>
    <name evidence="2" type="ORF">STRAU_6069</name>
</gene>
<comment type="caution">
    <text evidence="2">The sequence shown here is derived from an EMBL/GenBank/DDBJ whole genome shotgun (WGS) entry which is preliminary data.</text>
</comment>